<reference evidence="2" key="1">
    <citation type="journal article" date="2010" name="Genome Res.">
        <title>Population genomic sequencing of Coccidioides fungi reveals recent hybridization and transposon control.</title>
        <authorList>
            <person name="Neafsey D.E."/>
            <person name="Barker B.M."/>
            <person name="Sharpton T.J."/>
            <person name="Stajich J.E."/>
            <person name="Park D.J."/>
            <person name="Whiston E."/>
            <person name="Hung C.-Y."/>
            <person name="McMahan C."/>
            <person name="White J."/>
            <person name="Sykes S."/>
            <person name="Heiman D."/>
            <person name="Young S."/>
            <person name="Zeng Q."/>
            <person name="Abouelleil A."/>
            <person name="Aftuck L."/>
            <person name="Bessette D."/>
            <person name="Brown A."/>
            <person name="FitzGerald M."/>
            <person name="Lui A."/>
            <person name="Macdonald J.P."/>
            <person name="Priest M."/>
            <person name="Orbach M.J."/>
            <person name="Galgiani J.N."/>
            <person name="Kirkland T.N."/>
            <person name="Cole G.T."/>
            <person name="Birren B.W."/>
            <person name="Henn M.R."/>
            <person name="Taylor J.W."/>
            <person name="Rounsley S.D."/>
        </authorList>
    </citation>
    <scope>NUCLEOTIDE SEQUENCE [LARGE SCALE GENOMIC DNA]</scope>
    <source>
        <strain evidence="2">RMSCC 2394</strain>
    </source>
</reference>
<proteinExistence type="predicted"/>
<dbReference type="EMBL" id="DS028093">
    <property type="protein sequence ID" value="KMP00136.1"/>
    <property type="molecule type" value="Genomic_DNA"/>
</dbReference>
<protein>
    <submittedName>
        <fullName evidence="1">Uncharacterized protein</fullName>
    </submittedName>
</protein>
<evidence type="ECO:0000313" key="2">
    <source>
        <dbReference type="Proteomes" id="UP000054565"/>
    </source>
</evidence>
<evidence type="ECO:0000313" key="1">
    <source>
        <dbReference type="EMBL" id="KMP00136.1"/>
    </source>
</evidence>
<dbReference type="AlphaFoldDB" id="A0A0J6XVE6"/>
<accession>A0A0J6XVE6</accession>
<dbReference type="Proteomes" id="UP000054565">
    <property type="component" value="Unassembled WGS sequence"/>
</dbReference>
<name>A0A0J6XVE6_COCIT</name>
<sequence length="142" mass="15895">MGDGGELLIIIGTERRETERESVCVGKKESVWWKGGCEQEVEVEEREKSIRRKSSDNTAFWWLIDGSLALHTEGRVTGFCIGSTADPEVPLPPRPTKTSHRRMVRVAAHGRVHGQAESGKALWSQESTLGHIGNGGWCWWRV</sequence>
<gene>
    <name evidence="1" type="ORF">CIRG_00278</name>
</gene>
<organism evidence="1 2">
    <name type="scientific">Coccidioides immitis RMSCC 2394</name>
    <dbReference type="NCBI Taxonomy" id="404692"/>
    <lineage>
        <taxon>Eukaryota</taxon>
        <taxon>Fungi</taxon>
        <taxon>Dikarya</taxon>
        <taxon>Ascomycota</taxon>
        <taxon>Pezizomycotina</taxon>
        <taxon>Eurotiomycetes</taxon>
        <taxon>Eurotiomycetidae</taxon>
        <taxon>Onygenales</taxon>
        <taxon>Onygenaceae</taxon>
        <taxon>Coccidioides</taxon>
    </lineage>
</organism>